<dbReference type="SMART" id="SM00241">
    <property type="entry name" value="ZP"/>
    <property type="match status" value="1"/>
</dbReference>
<proteinExistence type="predicted"/>
<keyword evidence="2" id="KW-0732">Signal</keyword>
<dbReference type="InterPro" id="IPR042235">
    <property type="entry name" value="ZP-C_dom"/>
</dbReference>
<dbReference type="Gene3D" id="2.60.40.3210">
    <property type="entry name" value="Zona pellucida, ZP-N domain"/>
    <property type="match status" value="1"/>
</dbReference>
<feature type="signal peptide" evidence="2">
    <location>
        <begin position="1"/>
        <end position="19"/>
    </location>
</feature>
<evidence type="ECO:0000313" key="4">
    <source>
        <dbReference type="EMBL" id="KAF4089776.1"/>
    </source>
</evidence>
<comment type="caution">
    <text evidence="4">The sequence shown here is derived from an EMBL/GenBank/DDBJ whole genome shotgun (WGS) entry which is preliminary data.</text>
</comment>
<dbReference type="GO" id="GO:0035803">
    <property type="term" value="P:egg coat formation"/>
    <property type="evidence" value="ECO:0007669"/>
    <property type="project" value="TreeGrafter"/>
</dbReference>
<name>A0A7J6B4D3_AMEME</name>
<evidence type="ECO:0000313" key="5">
    <source>
        <dbReference type="Proteomes" id="UP000593565"/>
    </source>
</evidence>
<keyword evidence="1" id="KW-1015">Disulfide bond</keyword>
<dbReference type="GO" id="GO:0007339">
    <property type="term" value="P:binding of sperm to zona pellucida"/>
    <property type="evidence" value="ECO:0007669"/>
    <property type="project" value="TreeGrafter"/>
</dbReference>
<dbReference type="PANTHER" id="PTHR11576:SF3">
    <property type="entry name" value="SI:CH211-14A17.6-RELATED"/>
    <property type="match status" value="1"/>
</dbReference>
<dbReference type="Proteomes" id="UP000593565">
    <property type="component" value="Unassembled WGS sequence"/>
</dbReference>
<dbReference type="Gene3D" id="2.60.40.4100">
    <property type="entry name" value="Zona pellucida, ZP-C domain"/>
    <property type="match status" value="1"/>
</dbReference>
<dbReference type="GO" id="GO:2000344">
    <property type="term" value="P:positive regulation of acrosome reaction"/>
    <property type="evidence" value="ECO:0007669"/>
    <property type="project" value="TreeGrafter"/>
</dbReference>
<dbReference type="InterPro" id="IPR001507">
    <property type="entry name" value="ZP_dom"/>
</dbReference>
<evidence type="ECO:0000259" key="3">
    <source>
        <dbReference type="PROSITE" id="PS51034"/>
    </source>
</evidence>
<dbReference type="AlphaFoldDB" id="A0A7J6B4D3"/>
<evidence type="ECO:0000256" key="1">
    <source>
        <dbReference type="ARBA" id="ARBA00023157"/>
    </source>
</evidence>
<dbReference type="EMBL" id="JAAGNN010000005">
    <property type="protein sequence ID" value="KAF4089776.1"/>
    <property type="molecule type" value="Genomic_DNA"/>
</dbReference>
<organism evidence="4 5">
    <name type="scientific">Ameiurus melas</name>
    <name type="common">Black bullhead</name>
    <name type="synonym">Silurus melas</name>
    <dbReference type="NCBI Taxonomy" id="219545"/>
    <lineage>
        <taxon>Eukaryota</taxon>
        <taxon>Metazoa</taxon>
        <taxon>Chordata</taxon>
        <taxon>Craniata</taxon>
        <taxon>Vertebrata</taxon>
        <taxon>Euteleostomi</taxon>
        <taxon>Actinopterygii</taxon>
        <taxon>Neopterygii</taxon>
        <taxon>Teleostei</taxon>
        <taxon>Ostariophysi</taxon>
        <taxon>Siluriformes</taxon>
        <taxon>Ictaluridae</taxon>
        <taxon>Ameiurus</taxon>
    </lineage>
</organism>
<feature type="domain" description="ZP" evidence="3">
    <location>
        <begin position="26"/>
        <end position="268"/>
    </location>
</feature>
<keyword evidence="5" id="KW-1185">Reference proteome</keyword>
<dbReference type="PANTHER" id="PTHR11576">
    <property type="entry name" value="ZONA PELLUCIDA SPERM-BINDING PROTEIN 3"/>
    <property type="match status" value="1"/>
</dbReference>
<sequence length="339" mass="38211">MYFIWLCCFVLTTAKVALSREGIHVKCGKDSVIVTWKVTESLAETPFKLVLGECFPSKFSSTADGEREAVFHYHFSECLFRQKETPEELIYENELIIRPLIKSDSAPIVYPIKCVTERSLPVAQPAFGVLQGQGELTFHMSLLNDDLSGPALSNTFPLGSFINIQASVVQQGHQSLMLYLEECVASNTLALEPQSWTYPIITNKGCLVDGKTGSSRFLPRNQPSSLVLQLQTFKFATEQVYIHCKLVVWDPEDFNERNKACNYNKSIEKWQLLDDPFQDDLCHCCDYDCNQQIDGLPSDPQGPAQNSTLGNRNCMVTWRTLLQSSLFSHTFPLLGTLDK</sequence>
<gene>
    <name evidence="4" type="ORF">AMELA_G00070240</name>
</gene>
<protein>
    <recommendedName>
        <fullName evidence="3">ZP domain-containing protein</fullName>
    </recommendedName>
</protein>
<dbReference type="Pfam" id="PF00100">
    <property type="entry name" value="Zona_pellucida"/>
    <property type="match status" value="1"/>
</dbReference>
<evidence type="ECO:0000256" key="2">
    <source>
        <dbReference type="SAM" id="SignalP"/>
    </source>
</evidence>
<dbReference type="PROSITE" id="PS51034">
    <property type="entry name" value="ZP_2"/>
    <property type="match status" value="1"/>
</dbReference>
<dbReference type="GO" id="GO:0032190">
    <property type="term" value="F:acrosin binding"/>
    <property type="evidence" value="ECO:0007669"/>
    <property type="project" value="TreeGrafter"/>
</dbReference>
<dbReference type="GO" id="GO:0031012">
    <property type="term" value="C:extracellular matrix"/>
    <property type="evidence" value="ECO:0007669"/>
    <property type="project" value="TreeGrafter"/>
</dbReference>
<dbReference type="InterPro" id="IPR055355">
    <property type="entry name" value="ZP-C"/>
</dbReference>
<accession>A0A7J6B4D3</accession>
<reference evidence="4 5" key="1">
    <citation type="submission" date="2020-02" db="EMBL/GenBank/DDBJ databases">
        <title>A chromosome-scale genome assembly of the black bullhead catfish (Ameiurus melas).</title>
        <authorList>
            <person name="Wen M."/>
            <person name="Zham M."/>
            <person name="Cabau C."/>
            <person name="Klopp C."/>
            <person name="Donnadieu C."/>
            <person name="Roques C."/>
            <person name="Bouchez O."/>
            <person name="Lampietro C."/>
            <person name="Jouanno E."/>
            <person name="Herpin A."/>
            <person name="Louis A."/>
            <person name="Berthelot C."/>
            <person name="Parey E."/>
            <person name="Roest-Crollius H."/>
            <person name="Braasch I."/>
            <person name="Postlethwait J."/>
            <person name="Robinson-Rechavi M."/>
            <person name="Echchiki A."/>
            <person name="Begum T."/>
            <person name="Montfort J."/>
            <person name="Schartl M."/>
            <person name="Bobe J."/>
            <person name="Guiguen Y."/>
        </authorList>
    </citation>
    <scope>NUCLEOTIDE SEQUENCE [LARGE SCALE GENOMIC DNA]</scope>
    <source>
        <strain evidence="4">M_S1</strain>
        <tissue evidence="4">Blood</tissue>
    </source>
</reference>
<feature type="chain" id="PRO_5029541340" description="ZP domain-containing protein" evidence="2">
    <location>
        <begin position="20"/>
        <end position="339"/>
    </location>
</feature>
<dbReference type="FunFam" id="2.60.40.4100:FF:000002">
    <property type="entry name" value="Zona pellucida sperm-binding protein 3"/>
    <property type="match status" value="1"/>
</dbReference>